<evidence type="ECO:0000313" key="2">
    <source>
        <dbReference type="EMBL" id="KAF2243927.1"/>
    </source>
</evidence>
<name>A0A6A6I0X8_9PLEO</name>
<proteinExistence type="predicted"/>
<dbReference type="GeneID" id="54572733"/>
<organism evidence="2 3">
    <name type="scientific">Trematosphaeria pertusa</name>
    <dbReference type="NCBI Taxonomy" id="390896"/>
    <lineage>
        <taxon>Eukaryota</taxon>
        <taxon>Fungi</taxon>
        <taxon>Dikarya</taxon>
        <taxon>Ascomycota</taxon>
        <taxon>Pezizomycotina</taxon>
        <taxon>Dothideomycetes</taxon>
        <taxon>Pleosporomycetidae</taxon>
        <taxon>Pleosporales</taxon>
        <taxon>Massarineae</taxon>
        <taxon>Trematosphaeriaceae</taxon>
        <taxon>Trematosphaeria</taxon>
    </lineage>
</organism>
<evidence type="ECO:0000256" key="1">
    <source>
        <dbReference type="SAM" id="MobiDB-lite"/>
    </source>
</evidence>
<dbReference type="OrthoDB" id="5286874at2759"/>
<feature type="compositionally biased region" description="Basic residues" evidence="1">
    <location>
        <begin position="128"/>
        <end position="139"/>
    </location>
</feature>
<dbReference type="AlphaFoldDB" id="A0A6A6I0X8"/>
<gene>
    <name evidence="2" type="ORF">BU26DRAFT_110759</name>
</gene>
<dbReference type="EMBL" id="ML987204">
    <property type="protein sequence ID" value="KAF2243927.1"/>
    <property type="molecule type" value="Genomic_DNA"/>
</dbReference>
<accession>A0A6A6I0X8</accession>
<dbReference type="Proteomes" id="UP000800094">
    <property type="component" value="Unassembled WGS sequence"/>
</dbReference>
<reference evidence="2" key="1">
    <citation type="journal article" date="2020" name="Stud. Mycol.">
        <title>101 Dothideomycetes genomes: a test case for predicting lifestyles and emergence of pathogens.</title>
        <authorList>
            <person name="Haridas S."/>
            <person name="Albert R."/>
            <person name="Binder M."/>
            <person name="Bloem J."/>
            <person name="Labutti K."/>
            <person name="Salamov A."/>
            <person name="Andreopoulos B."/>
            <person name="Baker S."/>
            <person name="Barry K."/>
            <person name="Bills G."/>
            <person name="Bluhm B."/>
            <person name="Cannon C."/>
            <person name="Castanera R."/>
            <person name="Culley D."/>
            <person name="Daum C."/>
            <person name="Ezra D."/>
            <person name="Gonzalez J."/>
            <person name="Henrissat B."/>
            <person name="Kuo A."/>
            <person name="Liang C."/>
            <person name="Lipzen A."/>
            <person name="Lutzoni F."/>
            <person name="Magnuson J."/>
            <person name="Mondo S."/>
            <person name="Nolan M."/>
            <person name="Ohm R."/>
            <person name="Pangilinan J."/>
            <person name="Park H.-J."/>
            <person name="Ramirez L."/>
            <person name="Alfaro M."/>
            <person name="Sun H."/>
            <person name="Tritt A."/>
            <person name="Yoshinaga Y."/>
            <person name="Zwiers L.-H."/>
            <person name="Turgeon B."/>
            <person name="Goodwin S."/>
            <person name="Spatafora J."/>
            <person name="Crous P."/>
            <person name="Grigoriev I."/>
        </authorList>
    </citation>
    <scope>NUCLEOTIDE SEQUENCE</scope>
    <source>
        <strain evidence="2">CBS 122368</strain>
    </source>
</reference>
<keyword evidence="3" id="KW-1185">Reference proteome</keyword>
<feature type="region of interest" description="Disordered" evidence="1">
    <location>
        <begin position="31"/>
        <end position="157"/>
    </location>
</feature>
<protein>
    <submittedName>
        <fullName evidence="2">Uncharacterized protein</fullName>
    </submittedName>
</protein>
<sequence length="296" mass="33391">MKNLEYEGGARALEEEGALNAIDRVLRTAEKQELETASSEQGRDEEEGFSQTRSINGGSMPFKGILEVASPQNQEVEEGQQKKKKRRKRREEHETSEAPLEAQDTFEAEPAYSGTQPVRAGSPNSMRPSRRRGRSKRRSPRNEPPSLATPRPTSARFRKYDADRNILSPIPQNSFPPHGSQSGFAPYYHPLTANSPDYRLTSMPLNRHTDDDEVEYLSFTVPIRCTHATLHSRFSASMQQNWPTVISHSDLGESVAQDVHHSQRFKKGDGHYSVKLSGSRMLQGLVSEDCSQLRWL</sequence>
<evidence type="ECO:0000313" key="3">
    <source>
        <dbReference type="Proteomes" id="UP000800094"/>
    </source>
</evidence>
<dbReference type="RefSeq" id="XP_033678931.1">
    <property type="nucleotide sequence ID" value="XM_033819403.1"/>
</dbReference>